<dbReference type="GeneID" id="66100508"/>
<protein>
    <submittedName>
        <fullName evidence="1">Uncharacterized protein</fullName>
    </submittedName>
</protein>
<proteinExistence type="predicted"/>
<gene>
    <name evidence="1" type="ORF">BT62DRAFT_1014473</name>
</gene>
<comment type="caution">
    <text evidence="1">The sequence shown here is derived from an EMBL/GenBank/DDBJ whole genome shotgun (WGS) entry which is preliminary data.</text>
</comment>
<dbReference type="AlphaFoldDB" id="A0A9P8ALP8"/>
<sequence>MKIDLWMNWSVARTQSNAQLATFKSDLVECVRAQEQEVRAQLGYMPMDWLLLSGSWIMGLTFIGRSGDRIQESGSGRSTARSAVLVTIRPVGKRNGRTTLEERVPTTNSTGWEMRCCNEHRTLSFHDTTIAVDFFLIIATFFCT</sequence>
<organism evidence="1 2">
    <name type="scientific">Guyanagaster necrorhizus</name>
    <dbReference type="NCBI Taxonomy" id="856835"/>
    <lineage>
        <taxon>Eukaryota</taxon>
        <taxon>Fungi</taxon>
        <taxon>Dikarya</taxon>
        <taxon>Basidiomycota</taxon>
        <taxon>Agaricomycotina</taxon>
        <taxon>Agaricomycetes</taxon>
        <taxon>Agaricomycetidae</taxon>
        <taxon>Agaricales</taxon>
        <taxon>Marasmiineae</taxon>
        <taxon>Physalacriaceae</taxon>
        <taxon>Guyanagaster</taxon>
    </lineage>
</organism>
<dbReference type="EMBL" id="MU250669">
    <property type="protein sequence ID" value="KAG7439042.1"/>
    <property type="molecule type" value="Genomic_DNA"/>
</dbReference>
<evidence type="ECO:0000313" key="1">
    <source>
        <dbReference type="EMBL" id="KAG7439042.1"/>
    </source>
</evidence>
<reference evidence="1" key="1">
    <citation type="submission" date="2020-11" db="EMBL/GenBank/DDBJ databases">
        <title>Adaptations for nitrogen fixation in a non-lichenized fungal sporocarp promotes dispersal by wood-feeding termites.</title>
        <authorList>
            <consortium name="DOE Joint Genome Institute"/>
            <person name="Koch R.A."/>
            <person name="Yoon G."/>
            <person name="Arayal U."/>
            <person name="Lail K."/>
            <person name="Amirebrahimi M."/>
            <person name="Labutti K."/>
            <person name="Lipzen A."/>
            <person name="Riley R."/>
            <person name="Barry K."/>
            <person name="Henrissat B."/>
            <person name="Grigoriev I.V."/>
            <person name="Herr J.R."/>
            <person name="Aime M.C."/>
        </authorList>
    </citation>
    <scope>NUCLEOTIDE SEQUENCE</scope>
    <source>
        <strain evidence="1">MCA 3950</strain>
    </source>
</reference>
<dbReference type="RefSeq" id="XP_043032546.1">
    <property type="nucleotide sequence ID" value="XM_043178221.1"/>
</dbReference>
<name>A0A9P8ALP8_9AGAR</name>
<dbReference type="Proteomes" id="UP000812287">
    <property type="component" value="Unassembled WGS sequence"/>
</dbReference>
<keyword evidence="2" id="KW-1185">Reference proteome</keyword>
<evidence type="ECO:0000313" key="2">
    <source>
        <dbReference type="Proteomes" id="UP000812287"/>
    </source>
</evidence>
<accession>A0A9P8ALP8</accession>